<dbReference type="PATRIC" id="fig|1129367.4.peg.5422"/>
<dbReference type="RefSeq" id="WP_046358665.1">
    <property type="nucleotide sequence ID" value="NZ_AUXW01000211.1"/>
</dbReference>
<organism evidence="1 2">
    <name type="scientific">Pseudoalteromonas luteoviolacea S4054</name>
    <dbReference type="NCBI Taxonomy" id="1129367"/>
    <lineage>
        <taxon>Bacteria</taxon>
        <taxon>Pseudomonadati</taxon>
        <taxon>Pseudomonadota</taxon>
        <taxon>Gammaproteobacteria</taxon>
        <taxon>Alteromonadales</taxon>
        <taxon>Pseudoalteromonadaceae</taxon>
        <taxon>Pseudoalteromonas</taxon>
    </lineage>
</organism>
<proteinExistence type="predicted"/>
<gene>
    <name evidence="1" type="ORF">N479_24545</name>
</gene>
<dbReference type="Proteomes" id="UP000033434">
    <property type="component" value="Unassembled WGS sequence"/>
</dbReference>
<name>A0A0F6A3Y6_9GAMM</name>
<dbReference type="PROSITE" id="PS51257">
    <property type="entry name" value="PROKAR_LIPOPROTEIN"/>
    <property type="match status" value="1"/>
</dbReference>
<accession>A0A0F6A3Y6</accession>
<sequence length="208" mass="22671">MKNIFILILTVLVLTGCASTNIKGNYSLNSQSGKGVLISSISVQGSYSGYSVYFQGIDNENKGYIEFGAGTALLPIFPEGDFSHLDRKGEVFAVELPAGKYKVWRWGVASGYAFIKPALPMSIEFEIIAGKATYIGNFDFIQTDSFGLTVTGVKVNYSDQFKIDTGIIINKYPNIEFSQIGKSIVDNAKYIAIGGNSNTNWDIPIVVM</sequence>
<reference evidence="1 2" key="1">
    <citation type="journal article" date="2015" name="BMC Genomics">
        <title>Genome mining reveals unlocked bioactive potential of marine Gram-negative bacteria.</title>
        <authorList>
            <person name="Machado H."/>
            <person name="Sonnenschein E.C."/>
            <person name="Melchiorsen J."/>
            <person name="Gram L."/>
        </authorList>
    </citation>
    <scope>NUCLEOTIDE SEQUENCE [LARGE SCALE GENOMIC DNA]</scope>
    <source>
        <strain evidence="1 2">S4054</strain>
    </source>
</reference>
<dbReference type="AlphaFoldDB" id="A0A0F6A3Y6"/>
<protein>
    <submittedName>
        <fullName evidence="1">Uncharacterized protein</fullName>
    </submittedName>
</protein>
<evidence type="ECO:0000313" key="1">
    <source>
        <dbReference type="EMBL" id="KKE80793.1"/>
    </source>
</evidence>
<dbReference type="EMBL" id="AUXW01000211">
    <property type="protein sequence ID" value="KKE80793.1"/>
    <property type="molecule type" value="Genomic_DNA"/>
</dbReference>
<comment type="caution">
    <text evidence="1">The sequence shown here is derived from an EMBL/GenBank/DDBJ whole genome shotgun (WGS) entry which is preliminary data.</text>
</comment>
<evidence type="ECO:0000313" key="2">
    <source>
        <dbReference type="Proteomes" id="UP000033434"/>
    </source>
</evidence>